<organism evidence="1 2">
    <name type="scientific">Dallia pectoralis</name>
    <name type="common">Alaska blackfish</name>
    <dbReference type="NCBI Taxonomy" id="75939"/>
    <lineage>
        <taxon>Eukaryota</taxon>
        <taxon>Metazoa</taxon>
        <taxon>Chordata</taxon>
        <taxon>Craniata</taxon>
        <taxon>Vertebrata</taxon>
        <taxon>Euteleostomi</taxon>
        <taxon>Actinopterygii</taxon>
        <taxon>Neopterygii</taxon>
        <taxon>Teleostei</taxon>
        <taxon>Protacanthopterygii</taxon>
        <taxon>Esociformes</taxon>
        <taxon>Umbridae</taxon>
        <taxon>Dallia</taxon>
    </lineage>
</organism>
<dbReference type="EMBL" id="CM055729">
    <property type="protein sequence ID" value="KAJ8015518.1"/>
    <property type="molecule type" value="Genomic_DNA"/>
</dbReference>
<dbReference type="Proteomes" id="UP001157502">
    <property type="component" value="Chromosome 2"/>
</dbReference>
<sequence length="71" mass="7322">YRAPGLSRSTSTGSAASSGSNSSASSEQGLLARSPPSRPVPVAPHHQHRAERTQPVRTQPKAKVPATPQPG</sequence>
<evidence type="ECO:0000313" key="2">
    <source>
        <dbReference type="Proteomes" id="UP001157502"/>
    </source>
</evidence>
<feature type="non-terminal residue" evidence="1">
    <location>
        <position position="71"/>
    </location>
</feature>
<name>A0ACC2HJ66_DALPE</name>
<keyword evidence="2" id="KW-1185">Reference proteome</keyword>
<protein>
    <submittedName>
        <fullName evidence="1">Uncharacterized protein</fullName>
    </submittedName>
</protein>
<accession>A0ACC2HJ66</accession>
<reference evidence="1" key="1">
    <citation type="submission" date="2021-05" db="EMBL/GenBank/DDBJ databases">
        <authorList>
            <person name="Pan Q."/>
            <person name="Jouanno E."/>
            <person name="Zahm M."/>
            <person name="Klopp C."/>
            <person name="Cabau C."/>
            <person name="Louis A."/>
            <person name="Berthelot C."/>
            <person name="Parey E."/>
            <person name="Roest Crollius H."/>
            <person name="Montfort J."/>
            <person name="Robinson-Rechavi M."/>
            <person name="Bouchez O."/>
            <person name="Lampietro C."/>
            <person name="Lopez Roques C."/>
            <person name="Donnadieu C."/>
            <person name="Postlethwait J."/>
            <person name="Bobe J."/>
            <person name="Dillon D."/>
            <person name="Chandos A."/>
            <person name="von Hippel F."/>
            <person name="Guiguen Y."/>
        </authorList>
    </citation>
    <scope>NUCLEOTIDE SEQUENCE</scope>
    <source>
        <strain evidence="1">YG-Jan2019</strain>
    </source>
</reference>
<proteinExistence type="predicted"/>
<evidence type="ECO:0000313" key="1">
    <source>
        <dbReference type="EMBL" id="KAJ8015518.1"/>
    </source>
</evidence>
<feature type="non-terminal residue" evidence="1">
    <location>
        <position position="1"/>
    </location>
</feature>
<comment type="caution">
    <text evidence="1">The sequence shown here is derived from an EMBL/GenBank/DDBJ whole genome shotgun (WGS) entry which is preliminary data.</text>
</comment>
<gene>
    <name evidence="1" type="ORF">DPEC_G00026960</name>
</gene>